<dbReference type="EMBL" id="MU151228">
    <property type="protein sequence ID" value="KAF9446798.1"/>
    <property type="molecule type" value="Genomic_DNA"/>
</dbReference>
<reference evidence="3" key="1">
    <citation type="submission" date="2020-11" db="EMBL/GenBank/DDBJ databases">
        <authorList>
            <consortium name="DOE Joint Genome Institute"/>
            <person name="Ahrendt S."/>
            <person name="Riley R."/>
            <person name="Andreopoulos W."/>
            <person name="Labutti K."/>
            <person name="Pangilinan J."/>
            <person name="Ruiz-Duenas F.J."/>
            <person name="Barrasa J.M."/>
            <person name="Sanchez-Garcia M."/>
            <person name="Camarero S."/>
            <person name="Miyauchi S."/>
            <person name="Serrano A."/>
            <person name="Linde D."/>
            <person name="Babiker R."/>
            <person name="Drula E."/>
            <person name="Ayuso-Fernandez I."/>
            <person name="Pacheco R."/>
            <person name="Padilla G."/>
            <person name="Ferreira P."/>
            <person name="Barriuso J."/>
            <person name="Kellner H."/>
            <person name="Castanera R."/>
            <person name="Alfaro M."/>
            <person name="Ramirez L."/>
            <person name="Pisabarro A.G."/>
            <person name="Kuo A."/>
            <person name="Tritt A."/>
            <person name="Lipzen A."/>
            <person name="He G."/>
            <person name="Yan M."/>
            <person name="Ng V."/>
            <person name="Cullen D."/>
            <person name="Martin F."/>
            <person name="Rosso M.-N."/>
            <person name="Henrissat B."/>
            <person name="Hibbett D."/>
            <person name="Martinez A.T."/>
            <person name="Grigoriev I.V."/>
        </authorList>
    </citation>
    <scope>NUCLEOTIDE SEQUENCE</scope>
    <source>
        <strain evidence="3">MF-IS2</strain>
    </source>
</reference>
<comment type="caution">
    <text evidence="3">The sequence shown here is derived from an EMBL/GenBank/DDBJ whole genome shotgun (WGS) entry which is preliminary data.</text>
</comment>
<name>A0A9P6C2Y5_9AGAR</name>
<accession>A0A9P6C2Y5</accession>
<evidence type="ECO:0000256" key="2">
    <source>
        <dbReference type="SAM" id="Phobius"/>
    </source>
</evidence>
<dbReference type="Proteomes" id="UP000807342">
    <property type="component" value="Unassembled WGS sequence"/>
</dbReference>
<dbReference type="AlphaFoldDB" id="A0A9P6C2Y5"/>
<organism evidence="3 4">
    <name type="scientific">Macrolepiota fuliginosa MF-IS2</name>
    <dbReference type="NCBI Taxonomy" id="1400762"/>
    <lineage>
        <taxon>Eukaryota</taxon>
        <taxon>Fungi</taxon>
        <taxon>Dikarya</taxon>
        <taxon>Basidiomycota</taxon>
        <taxon>Agaricomycotina</taxon>
        <taxon>Agaricomycetes</taxon>
        <taxon>Agaricomycetidae</taxon>
        <taxon>Agaricales</taxon>
        <taxon>Agaricineae</taxon>
        <taxon>Agaricaceae</taxon>
        <taxon>Macrolepiota</taxon>
    </lineage>
</organism>
<sequence length="61" mass="6753">MVHLRAWKTQERHRTGHEPQPTSLGPNICGIYAVPLGGGGDLGVVVAVMLVSFLYFYFAFF</sequence>
<feature type="compositionally biased region" description="Basic and acidic residues" evidence="1">
    <location>
        <begin position="8"/>
        <end position="17"/>
    </location>
</feature>
<evidence type="ECO:0000313" key="4">
    <source>
        <dbReference type="Proteomes" id="UP000807342"/>
    </source>
</evidence>
<evidence type="ECO:0000256" key="1">
    <source>
        <dbReference type="SAM" id="MobiDB-lite"/>
    </source>
</evidence>
<keyword evidence="4" id="KW-1185">Reference proteome</keyword>
<feature type="region of interest" description="Disordered" evidence="1">
    <location>
        <begin position="1"/>
        <end position="22"/>
    </location>
</feature>
<proteinExistence type="predicted"/>
<keyword evidence="2" id="KW-1133">Transmembrane helix</keyword>
<keyword evidence="2" id="KW-0472">Membrane</keyword>
<keyword evidence="2" id="KW-0812">Transmembrane</keyword>
<feature type="transmembrane region" description="Helical" evidence="2">
    <location>
        <begin position="42"/>
        <end position="60"/>
    </location>
</feature>
<gene>
    <name evidence="3" type="ORF">P691DRAFT_803385</name>
</gene>
<evidence type="ECO:0000313" key="3">
    <source>
        <dbReference type="EMBL" id="KAF9446798.1"/>
    </source>
</evidence>
<protein>
    <submittedName>
        <fullName evidence="3">Uncharacterized protein</fullName>
    </submittedName>
</protein>